<comment type="caution">
    <text evidence="2">The sequence shown here is derived from an EMBL/GenBank/DDBJ whole genome shotgun (WGS) entry which is preliminary data.</text>
</comment>
<dbReference type="Proteomes" id="UP000799764">
    <property type="component" value="Unassembled WGS sequence"/>
</dbReference>
<reference evidence="2" key="1">
    <citation type="journal article" date="2020" name="Stud. Mycol.">
        <title>101 Dothideomycetes genomes: a test case for predicting lifestyles and emergence of pathogens.</title>
        <authorList>
            <person name="Haridas S."/>
            <person name="Albert R."/>
            <person name="Binder M."/>
            <person name="Bloem J."/>
            <person name="Labutti K."/>
            <person name="Salamov A."/>
            <person name="Andreopoulos B."/>
            <person name="Baker S."/>
            <person name="Barry K."/>
            <person name="Bills G."/>
            <person name="Bluhm B."/>
            <person name="Cannon C."/>
            <person name="Castanera R."/>
            <person name="Culley D."/>
            <person name="Daum C."/>
            <person name="Ezra D."/>
            <person name="Gonzalez J."/>
            <person name="Henrissat B."/>
            <person name="Kuo A."/>
            <person name="Liang C."/>
            <person name="Lipzen A."/>
            <person name="Lutzoni F."/>
            <person name="Magnuson J."/>
            <person name="Mondo S."/>
            <person name="Nolan M."/>
            <person name="Ohm R."/>
            <person name="Pangilinan J."/>
            <person name="Park H.-J."/>
            <person name="Ramirez L."/>
            <person name="Alfaro M."/>
            <person name="Sun H."/>
            <person name="Tritt A."/>
            <person name="Yoshinaga Y."/>
            <person name="Zwiers L.-H."/>
            <person name="Turgeon B."/>
            <person name="Goodwin S."/>
            <person name="Spatafora J."/>
            <person name="Crous P."/>
            <person name="Grigoriev I."/>
        </authorList>
    </citation>
    <scope>NUCLEOTIDE SEQUENCE</scope>
    <source>
        <strain evidence="2">CBS 690.94</strain>
    </source>
</reference>
<dbReference type="EMBL" id="MU001497">
    <property type="protein sequence ID" value="KAF2446952.1"/>
    <property type="molecule type" value="Genomic_DNA"/>
</dbReference>
<name>A0A9P4PN14_9PLEO</name>
<dbReference type="AlphaFoldDB" id="A0A9P4PN14"/>
<evidence type="ECO:0000313" key="3">
    <source>
        <dbReference type="Proteomes" id="UP000799764"/>
    </source>
</evidence>
<organism evidence="2 3">
    <name type="scientific">Karstenula rhodostoma CBS 690.94</name>
    <dbReference type="NCBI Taxonomy" id="1392251"/>
    <lineage>
        <taxon>Eukaryota</taxon>
        <taxon>Fungi</taxon>
        <taxon>Dikarya</taxon>
        <taxon>Ascomycota</taxon>
        <taxon>Pezizomycotina</taxon>
        <taxon>Dothideomycetes</taxon>
        <taxon>Pleosporomycetidae</taxon>
        <taxon>Pleosporales</taxon>
        <taxon>Massarineae</taxon>
        <taxon>Didymosphaeriaceae</taxon>
        <taxon>Karstenula</taxon>
    </lineage>
</organism>
<gene>
    <name evidence="2" type="ORF">P171DRAFT_442157</name>
</gene>
<feature type="region of interest" description="Disordered" evidence="1">
    <location>
        <begin position="123"/>
        <end position="142"/>
    </location>
</feature>
<keyword evidence="3" id="KW-1185">Reference proteome</keyword>
<proteinExistence type="predicted"/>
<feature type="region of interest" description="Disordered" evidence="1">
    <location>
        <begin position="332"/>
        <end position="359"/>
    </location>
</feature>
<protein>
    <submittedName>
        <fullName evidence="2">Uncharacterized protein</fullName>
    </submittedName>
</protein>
<accession>A0A9P4PN14</accession>
<sequence length="359" mass="38445">MASLLPAFAREVRDAASWLFAATCSRSQSGCLPTRGHRDCAVLGARASAAGCSGALCSQSRKPPPLRHSTLPCPSFMPGRVRARRAQPGPKGAGEPNAPSCRAIAAAPLHALLFPVTTQDSSHPLHSACPPPRRPATQPPNRPPPLLYECAPCHWPAPSKAPNKPILPSLLLHGPDEDICHHLARLRLAVRCNGSWARGWSIHVHVRLKPSARVPTPPRDAANSRRLWNARDELRPSCSARMLGLWHSVGANNDDTHCLAQNTNTLCSAPSATSCLRQGETSCRNRVSSIPISDRSHVCERSISDVPKTCSRASSKAAPVATESPMTALHFHNAPPVVRSSRSDAFRGDSAPWASSPPL</sequence>
<evidence type="ECO:0000313" key="2">
    <source>
        <dbReference type="EMBL" id="KAF2446952.1"/>
    </source>
</evidence>
<evidence type="ECO:0000256" key="1">
    <source>
        <dbReference type="SAM" id="MobiDB-lite"/>
    </source>
</evidence>
<feature type="compositionally biased region" description="Pro residues" evidence="1">
    <location>
        <begin position="129"/>
        <end position="142"/>
    </location>
</feature>